<dbReference type="InterPro" id="IPR036390">
    <property type="entry name" value="WH_DNA-bd_sf"/>
</dbReference>
<evidence type="ECO:0000256" key="3">
    <source>
        <dbReference type="ARBA" id="ARBA00023163"/>
    </source>
</evidence>
<evidence type="ECO:0000256" key="1">
    <source>
        <dbReference type="ARBA" id="ARBA00023015"/>
    </source>
</evidence>
<proteinExistence type="predicted"/>
<dbReference type="Proteomes" id="UP000651271">
    <property type="component" value="Unassembled WGS sequence"/>
</dbReference>
<keyword evidence="3" id="KW-0804">Transcription</keyword>
<dbReference type="Pfam" id="PF00027">
    <property type="entry name" value="cNMP_binding"/>
    <property type="match status" value="1"/>
</dbReference>
<dbReference type="InterPro" id="IPR018490">
    <property type="entry name" value="cNMP-bd_dom_sf"/>
</dbReference>
<evidence type="ECO:0000313" key="6">
    <source>
        <dbReference type="EMBL" id="MBD1430556.1"/>
    </source>
</evidence>
<keyword evidence="1" id="KW-0805">Transcription regulation</keyword>
<keyword evidence="2" id="KW-0238">DNA-binding</keyword>
<dbReference type="PROSITE" id="PS50042">
    <property type="entry name" value="CNMP_BINDING_3"/>
    <property type="match status" value="1"/>
</dbReference>
<dbReference type="Pfam" id="PF13545">
    <property type="entry name" value="HTH_Crp_2"/>
    <property type="match status" value="1"/>
</dbReference>
<name>A0ABR7YGV4_9SPHI</name>
<protein>
    <submittedName>
        <fullName evidence="6">Crp/Fnr family transcriptional regulator</fullName>
    </submittedName>
</protein>
<dbReference type="RefSeq" id="WP_190302681.1">
    <property type="nucleotide sequence ID" value="NZ_JACOIJ010000030.1"/>
</dbReference>
<dbReference type="InterPro" id="IPR036388">
    <property type="entry name" value="WH-like_DNA-bd_sf"/>
</dbReference>
<dbReference type="Gene3D" id="2.60.120.10">
    <property type="entry name" value="Jelly Rolls"/>
    <property type="match status" value="1"/>
</dbReference>
<dbReference type="PROSITE" id="PS51063">
    <property type="entry name" value="HTH_CRP_2"/>
    <property type="match status" value="1"/>
</dbReference>
<dbReference type="SUPFAM" id="SSF51206">
    <property type="entry name" value="cAMP-binding domain-like"/>
    <property type="match status" value="1"/>
</dbReference>
<sequence length="209" mass="23883">MRELLKTVYTGIFDSKTIENIAEVALFKSFKKGDIILDIGQSIHFIPLVLNGAVKVMREDPIRGELLLYYLISGDTCTMTATCCTSNKISSIRVIADTAVDLAFIPNSYFNHWLSTSETWRNFILQSYSKRLDEMIVAVDSLAFSNMEERVITYLLQKMRLEDNRILTVTHAEIASDLNSSRVVISRILKKLESDEKILLLRNEIRILL</sequence>
<dbReference type="Gene3D" id="1.10.10.10">
    <property type="entry name" value="Winged helix-like DNA-binding domain superfamily/Winged helix DNA-binding domain"/>
    <property type="match status" value="1"/>
</dbReference>
<reference evidence="6 7" key="1">
    <citation type="submission" date="2020-08" db="EMBL/GenBank/DDBJ databases">
        <title>Sphingobacterium sp. DN04309 isolated from aquaculture water.</title>
        <authorList>
            <person name="Zhang M."/>
        </authorList>
    </citation>
    <scope>NUCLEOTIDE SEQUENCE [LARGE SCALE GENOMIC DNA]</scope>
    <source>
        <strain evidence="6 7">DN04309</strain>
    </source>
</reference>
<evidence type="ECO:0000259" key="5">
    <source>
        <dbReference type="PROSITE" id="PS51063"/>
    </source>
</evidence>
<keyword evidence="7" id="KW-1185">Reference proteome</keyword>
<dbReference type="InterPro" id="IPR012318">
    <property type="entry name" value="HTH_CRP"/>
</dbReference>
<organism evidence="6 7">
    <name type="scientific">Sphingobacterium litopenaei</name>
    <dbReference type="NCBI Taxonomy" id="2763500"/>
    <lineage>
        <taxon>Bacteria</taxon>
        <taxon>Pseudomonadati</taxon>
        <taxon>Bacteroidota</taxon>
        <taxon>Sphingobacteriia</taxon>
        <taxon>Sphingobacteriales</taxon>
        <taxon>Sphingobacteriaceae</taxon>
        <taxon>Sphingobacterium</taxon>
    </lineage>
</organism>
<comment type="caution">
    <text evidence="6">The sequence shown here is derived from an EMBL/GenBank/DDBJ whole genome shotgun (WGS) entry which is preliminary data.</text>
</comment>
<evidence type="ECO:0000259" key="4">
    <source>
        <dbReference type="PROSITE" id="PS50042"/>
    </source>
</evidence>
<dbReference type="EMBL" id="JACOIJ010000030">
    <property type="protein sequence ID" value="MBD1430556.1"/>
    <property type="molecule type" value="Genomic_DNA"/>
</dbReference>
<dbReference type="InterPro" id="IPR014710">
    <property type="entry name" value="RmlC-like_jellyroll"/>
</dbReference>
<evidence type="ECO:0000313" key="7">
    <source>
        <dbReference type="Proteomes" id="UP000651271"/>
    </source>
</evidence>
<dbReference type="InterPro" id="IPR000595">
    <property type="entry name" value="cNMP-bd_dom"/>
</dbReference>
<evidence type="ECO:0000256" key="2">
    <source>
        <dbReference type="ARBA" id="ARBA00023125"/>
    </source>
</evidence>
<feature type="domain" description="HTH crp-type" evidence="5">
    <location>
        <begin position="145"/>
        <end position="209"/>
    </location>
</feature>
<dbReference type="SUPFAM" id="SSF46785">
    <property type="entry name" value="Winged helix' DNA-binding domain"/>
    <property type="match status" value="1"/>
</dbReference>
<accession>A0ABR7YGV4</accession>
<gene>
    <name evidence="6" type="ORF">H8B04_13465</name>
</gene>
<feature type="domain" description="Cyclic nucleotide-binding" evidence="4">
    <location>
        <begin position="9"/>
        <end position="131"/>
    </location>
</feature>